<reference evidence="1 2" key="1">
    <citation type="submission" date="2015-11" db="EMBL/GenBank/DDBJ databases">
        <authorList>
            <person name="Lin W."/>
        </authorList>
    </citation>
    <scope>NUCLEOTIDE SEQUENCE [LARGE SCALE GENOMIC DNA]</scope>
    <source>
        <strain evidence="1 2">HCH-1</strain>
    </source>
</reference>
<organism evidence="1 2">
    <name type="scientific">Candidatus Magnetominusculus xianensis</name>
    <dbReference type="NCBI Taxonomy" id="1748249"/>
    <lineage>
        <taxon>Bacteria</taxon>
        <taxon>Pseudomonadati</taxon>
        <taxon>Nitrospirota</taxon>
        <taxon>Nitrospiria</taxon>
        <taxon>Nitrospirales</taxon>
        <taxon>Nitrospiraceae</taxon>
        <taxon>Candidatus Magnetominusculus</taxon>
    </lineage>
</organism>
<dbReference type="Proteomes" id="UP000060487">
    <property type="component" value="Unassembled WGS sequence"/>
</dbReference>
<name>A0ABR5SI60_9BACT</name>
<proteinExistence type="predicted"/>
<sequence length="197" mass="22403">MIFNKKAMDIFWIIKDGMSLREYGDIDVGETFFSALTFIDIEIAPSESTTKSLKKVDIDIYEGIGRIFDIAKDNGPTLLFDCGIYAVCHDAALPDGIISGSFVKIRFYLLFDEGYADNLRINGELLFKVIPEMQYDWRVKDILIMIEEDIGKKNFAKLPVAYTSSKGEIYKRITGTNAYEDCGENFNTSYILICEML</sequence>
<accession>A0ABR5SI60</accession>
<protein>
    <submittedName>
        <fullName evidence="1">Uncharacterized protein</fullName>
    </submittedName>
</protein>
<evidence type="ECO:0000313" key="1">
    <source>
        <dbReference type="EMBL" id="KWT90983.1"/>
    </source>
</evidence>
<keyword evidence="2" id="KW-1185">Reference proteome</keyword>
<gene>
    <name evidence="1" type="ORF">ASN18_1067</name>
</gene>
<comment type="caution">
    <text evidence="1">The sequence shown here is derived from an EMBL/GenBank/DDBJ whole genome shotgun (WGS) entry which is preliminary data.</text>
</comment>
<dbReference type="RefSeq" id="WP_085051711.1">
    <property type="nucleotide sequence ID" value="NZ_LNQR01000034.1"/>
</dbReference>
<evidence type="ECO:0000313" key="2">
    <source>
        <dbReference type="Proteomes" id="UP000060487"/>
    </source>
</evidence>
<dbReference type="EMBL" id="LNQR01000034">
    <property type="protein sequence ID" value="KWT90983.1"/>
    <property type="molecule type" value="Genomic_DNA"/>
</dbReference>